<comment type="caution">
    <text evidence="1">The sequence shown here is derived from an EMBL/GenBank/DDBJ whole genome shotgun (WGS) entry which is preliminary data.</text>
</comment>
<reference evidence="1" key="1">
    <citation type="submission" date="2022-08" db="EMBL/GenBank/DDBJ databases">
        <authorList>
            <person name="Gutierrez-Valencia J."/>
        </authorList>
    </citation>
    <scope>NUCLEOTIDE SEQUENCE</scope>
</reference>
<dbReference type="AlphaFoldDB" id="A0AAV0JYL2"/>
<proteinExistence type="predicted"/>
<keyword evidence="2" id="KW-1185">Reference proteome</keyword>
<gene>
    <name evidence="1" type="ORF">LITE_LOCUS16038</name>
</gene>
<evidence type="ECO:0000313" key="1">
    <source>
        <dbReference type="EMBL" id="CAI0413696.1"/>
    </source>
</evidence>
<accession>A0AAV0JYL2</accession>
<name>A0AAV0JYL2_9ROSI</name>
<protein>
    <submittedName>
        <fullName evidence="1">Uncharacterized protein</fullName>
    </submittedName>
</protein>
<dbReference type="EMBL" id="CAMGYJ010000005">
    <property type="protein sequence ID" value="CAI0413696.1"/>
    <property type="molecule type" value="Genomic_DNA"/>
</dbReference>
<dbReference type="Proteomes" id="UP001154282">
    <property type="component" value="Unassembled WGS sequence"/>
</dbReference>
<sequence>MGTSKVSAMTRVWRSLLRKIEQKGLSLVRGDEIEMWSFKNVTGELCFMLVMADSRRRAVAAEKEVVGNKMRLKTPVAEEWLSMKGNRSSGAS</sequence>
<evidence type="ECO:0000313" key="2">
    <source>
        <dbReference type="Proteomes" id="UP001154282"/>
    </source>
</evidence>
<organism evidence="1 2">
    <name type="scientific">Linum tenue</name>
    <dbReference type="NCBI Taxonomy" id="586396"/>
    <lineage>
        <taxon>Eukaryota</taxon>
        <taxon>Viridiplantae</taxon>
        <taxon>Streptophyta</taxon>
        <taxon>Embryophyta</taxon>
        <taxon>Tracheophyta</taxon>
        <taxon>Spermatophyta</taxon>
        <taxon>Magnoliopsida</taxon>
        <taxon>eudicotyledons</taxon>
        <taxon>Gunneridae</taxon>
        <taxon>Pentapetalae</taxon>
        <taxon>rosids</taxon>
        <taxon>fabids</taxon>
        <taxon>Malpighiales</taxon>
        <taxon>Linaceae</taxon>
        <taxon>Linum</taxon>
    </lineage>
</organism>